<protein>
    <submittedName>
        <fullName evidence="6">Cytochrome P450</fullName>
    </submittedName>
</protein>
<dbReference type="Gene3D" id="1.10.630.10">
    <property type="entry name" value="Cytochrome P450"/>
    <property type="match status" value="1"/>
</dbReference>
<comment type="similarity">
    <text evidence="2 4">Belongs to the cytochrome P450 family.</text>
</comment>
<dbReference type="InterPro" id="IPR002401">
    <property type="entry name" value="Cyt_P450_E_grp-I"/>
</dbReference>
<feature type="binding site" description="axial binding residue" evidence="3">
    <location>
        <position position="421"/>
    </location>
    <ligand>
        <name>heme</name>
        <dbReference type="ChEBI" id="CHEBI:30413"/>
    </ligand>
    <ligandPart>
        <name>Fe</name>
        <dbReference type="ChEBI" id="CHEBI:18248"/>
    </ligandPart>
</feature>
<dbReference type="PRINTS" id="PR00463">
    <property type="entry name" value="EP450I"/>
</dbReference>
<name>A0A6B9FJ22_9HYPH</name>
<sequence length="478" mass="52410">MPTLSDAIENPARTTGSLAGLPRVVPPRRAPPERELPIPAYLRSIRDNSLAGFPRRAFEEPVTRRGLLGRSSYVLNDPEAIRRVLVENQTNYARTTGTIRILRPILGDGLLISEGSAWRHQRRTLAPAFTPRAIDGLVPHIAAAVEDGLSDIAAEAAAGPVDLFTSFYRLALEIAGRAMFSVGMDEHGAELRAFIAEYAERMGRPHLLDIVTPPGWPVPLDWSRSRFRRRWIPFLDRIIAARRASDQPHARSGDLLDLLAAARNPDTGAAFTPDALRDQVATMILAGHETTAGTLFWAAYLLALAPEIQERVAAEARDADLADPTGCQSDGRLPLARAVIDETLRLYPAAFVVVRRALGPDQVVGHAVKKNDIVMVSPWVLHRHRQLWSDPDAFDPGRFLPGAAPPPRFAYLPFGAGPRVCIGAQFALSEAVLTLARLLARFRVVLEGSEPVLPQAVVTTQPDRNARFRLIPRDPVSL</sequence>
<evidence type="ECO:0000256" key="5">
    <source>
        <dbReference type="SAM" id="MobiDB-lite"/>
    </source>
</evidence>
<dbReference type="PANTHER" id="PTHR24305:SF166">
    <property type="entry name" value="CYTOCHROME P450 12A4, MITOCHONDRIAL-RELATED"/>
    <property type="match status" value="1"/>
</dbReference>
<dbReference type="PRINTS" id="PR00385">
    <property type="entry name" value="P450"/>
</dbReference>
<dbReference type="GO" id="GO:0020037">
    <property type="term" value="F:heme binding"/>
    <property type="evidence" value="ECO:0007669"/>
    <property type="project" value="InterPro"/>
</dbReference>
<dbReference type="AlphaFoldDB" id="A0A6B9FJ22"/>
<dbReference type="InterPro" id="IPR036396">
    <property type="entry name" value="Cyt_P450_sf"/>
</dbReference>
<keyword evidence="3 4" id="KW-0349">Heme</keyword>
<evidence type="ECO:0000256" key="3">
    <source>
        <dbReference type="PIRSR" id="PIRSR602401-1"/>
    </source>
</evidence>
<dbReference type="EMBL" id="CP043538">
    <property type="protein sequence ID" value="QGY02543.1"/>
    <property type="molecule type" value="Genomic_DNA"/>
</dbReference>
<keyword evidence="3 4" id="KW-0408">Iron</keyword>
<dbReference type="GO" id="GO:0005506">
    <property type="term" value="F:iron ion binding"/>
    <property type="evidence" value="ECO:0007669"/>
    <property type="project" value="InterPro"/>
</dbReference>
<dbReference type="RefSeq" id="WP_010682908.1">
    <property type="nucleotide sequence ID" value="NZ_CP043538.1"/>
</dbReference>
<dbReference type="PANTHER" id="PTHR24305">
    <property type="entry name" value="CYTOCHROME P450"/>
    <property type="match status" value="1"/>
</dbReference>
<proteinExistence type="inferred from homology"/>
<reference evidence="6 7" key="1">
    <citation type="journal article" date="2012" name="Genet. Mol. Biol.">
        <title>Analysis of 16S rRNA and mxaF genes revealing insights into Methylobacterium niche-specific plant association.</title>
        <authorList>
            <person name="Dourado M.N."/>
            <person name="Andreote F.D."/>
            <person name="Dini-Andreote F."/>
            <person name="Conti R."/>
            <person name="Araujo J.M."/>
            <person name="Araujo W.L."/>
        </authorList>
    </citation>
    <scope>NUCLEOTIDE SEQUENCE [LARGE SCALE GENOMIC DNA]</scope>
    <source>
        <strain evidence="6 7">SR1.6/6</strain>
    </source>
</reference>
<keyword evidence="4" id="KW-0560">Oxidoreductase</keyword>
<dbReference type="Proteomes" id="UP000012488">
    <property type="component" value="Chromosome"/>
</dbReference>
<dbReference type="InterPro" id="IPR017972">
    <property type="entry name" value="Cyt_P450_CS"/>
</dbReference>
<dbReference type="InterPro" id="IPR050121">
    <property type="entry name" value="Cytochrome_P450_monoxygenase"/>
</dbReference>
<keyword evidence="3 4" id="KW-0479">Metal-binding</keyword>
<dbReference type="GO" id="GO:0016705">
    <property type="term" value="F:oxidoreductase activity, acting on paired donors, with incorporation or reduction of molecular oxygen"/>
    <property type="evidence" value="ECO:0007669"/>
    <property type="project" value="InterPro"/>
</dbReference>
<gene>
    <name evidence="6" type="ORF">MMSR116_12170</name>
</gene>
<evidence type="ECO:0000313" key="7">
    <source>
        <dbReference type="Proteomes" id="UP000012488"/>
    </source>
</evidence>
<comment type="cofactor">
    <cofactor evidence="1 3">
        <name>heme</name>
        <dbReference type="ChEBI" id="CHEBI:30413"/>
    </cofactor>
</comment>
<evidence type="ECO:0000256" key="2">
    <source>
        <dbReference type="ARBA" id="ARBA00010617"/>
    </source>
</evidence>
<dbReference type="PROSITE" id="PS00086">
    <property type="entry name" value="CYTOCHROME_P450"/>
    <property type="match status" value="1"/>
</dbReference>
<dbReference type="Pfam" id="PF00067">
    <property type="entry name" value="p450"/>
    <property type="match status" value="1"/>
</dbReference>
<dbReference type="GO" id="GO:0004497">
    <property type="term" value="F:monooxygenase activity"/>
    <property type="evidence" value="ECO:0007669"/>
    <property type="project" value="UniProtKB-KW"/>
</dbReference>
<dbReference type="OrthoDB" id="9764248at2"/>
<evidence type="ECO:0000256" key="4">
    <source>
        <dbReference type="RuleBase" id="RU000461"/>
    </source>
</evidence>
<keyword evidence="4" id="KW-0503">Monooxygenase</keyword>
<dbReference type="SUPFAM" id="SSF48264">
    <property type="entry name" value="Cytochrome P450"/>
    <property type="match status" value="1"/>
</dbReference>
<dbReference type="KEGG" id="mmes:MMSR116_12170"/>
<evidence type="ECO:0000256" key="1">
    <source>
        <dbReference type="ARBA" id="ARBA00001971"/>
    </source>
</evidence>
<dbReference type="InterPro" id="IPR001128">
    <property type="entry name" value="Cyt_P450"/>
</dbReference>
<accession>A0A6B9FJ22</accession>
<feature type="region of interest" description="Disordered" evidence="5">
    <location>
        <begin position="1"/>
        <end position="33"/>
    </location>
</feature>
<organism evidence="6 7">
    <name type="scientific">Methylobacterium mesophilicum SR1.6/6</name>
    <dbReference type="NCBI Taxonomy" id="908290"/>
    <lineage>
        <taxon>Bacteria</taxon>
        <taxon>Pseudomonadati</taxon>
        <taxon>Pseudomonadota</taxon>
        <taxon>Alphaproteobacteria</taxon>
        <taxon>Hyphomicrobiales</taxon>
        <taxon>Methylobacteriaceae</taxon>
        <taxon>Methylobacterium</taxon>
    </lineage>
</organism>
<reference evidence="6 7" key="2">
    <citation type="journal article" date="2013" name="Genome Announc.">
        <title>Draft Genome Sequence of Methylobacterium mesophilicum Strain SR1.6/6, Isolated from Citrus sinensis.</title>
        <authorList>
            <person name="Marinho Almeida D."/>
            <person name="Dini-Andreote F."/>
            <person name="Camargo Neves A.A."/>
            <person name="Juca Ramos R.T."/>
            <person name="Andreote F.D."/>
            <person name="Carneiro A.R."/>
            <person name="Oliveira de Souza Lima A."/>
            <person name="Caracciolo Gomes de Sa P.H."/>
            <person name="Ribeiro Barbosa M.S."/>
            <person name="Araujo W.L."/>
            <person name="Silva A."/>
        </authorList>
    </citation>
    <scope>NUCLEOTIDE SEQUENCE [LARGE SCALE GENOMIC DNA]</scope>
    <source>
        <strain evidence="6 7">SR1.6/6</strain>
    </source>
</reference>
<evidence type="ECO:0000313" key="6">
    <source>
        <dbReference type="EMBL" id="QGY02543.1"/>
    </source>
</evidence>